<dbReference type="Pfam" id="PF08447">
    <property type="entry name" value="PAS_3"/>
    <property type="match status" value="1"/>
</dbReference>
<accession>A0ABU1ZQ46</accession>
<feature type="domain" description="GGDEF" evidence="3">
    <location>
        <begin position="586"/>
        <end position="724"/>
    </location>
</feature>
<dbReference type="Pfam" id="PF00990">
    <property type="entry name" value="GGDEF"/>
    <property type="match status" value="1"/>
</dbReference>
<dbReference type="PANTHER" id="PTHR44757">
    <property type="entry name" value="DIGUANYLATE CYCLASE DGCP"/>
    <property type="match status" value="1"/>
</dbReference>
<protein>
    <submittedName>
        <fullName evidence="4">Diguanylate cyclase (GGDEF)-like protein/PAS domain S-box-containing protein</fullName>
    </submittedName>
</protein>
<dbReference type="PROSITE" id="PS50113">
    <property type="entry name" value="PAC"/>
    <property type="match status" value="1"/>
</dbReference>
<comment type="caution">
    <text evidence="4">The sequence shown here is derived from an EMBL/GenBank/DDBJ whole genome shotgun (WGS) entry which is preliminary data.</text>
</comment>
<dbReference type="InterPro" id="IPR000700">
    <property type="entry name" value="PAS-assoc_C"/>
</dbReference>
<dbReference type="InterPro" id="IPR013767">
    <property type="entry name" value="PAS_fold"/>
</dbReference>
<reference evidence="4 5" key="1">
    <citation type="submission" date="2023-07" db="EMBL/GenBank/DDBJ databases">
        <title>Sorghum-associated microbial communities from plants grown in Nebraska, USA.</title>
        <authorList>
            <person name="Schachtman D."/>
        </authorList>
    </citation>
    <scope>NUCLEOTIDE SEQUENCE [LARGE SCALE GENOMIC DNA]</scope>
    <source>
        <strain evidence="4 5">BE308</strain>
    </source>
</reference>
<dbReference type="Pfam" id="PF13426">
    <property type="entry name" value="PAS_9"/>
    <property type="match status" value="1"/>
</dbReference>
<proteinExistence type="predicted"/>
<dbReference type="SMART" id="SM00091">
    <property type="entry name" value="PAS"/>
    <property type="match status" value="3"/>
</dbReference>
<dbReference type="SMART" id="SM00086">
    <property type="entry name" value="PAC"/>
    <property type="match status" value="3"/>
</dbReference>
<dbReference type="PROSITE" id="PS50883">
    <property type="entry name" value="EAL"/>
    <property type="match status" value="1"/>
</dbReference>
<dbReference type="SUPFAM" id="SSF55073">
    <property type="entry name" value="Nucleotide cyclase"/>
    <property type="match status" value="1"/>
</dbReference>
<dbReference type="SMART" id="SM00052">
    <property type="entry name" value="EAL"/>
    <property type="match status" value="1"/>
</dbReference>
<dbReference type="InterPro" id="IPR035965">
    <property type="entry name" value="PAS-like_dom_sf"/>
</dbReference>
<dbReference type="InterPro" id="IPR052155">
    <property type="entry name" value="Biofilm_reg_signaling"/>
</dbReference>
<evidence type="ECO:0000259" key="3">
    <source>
        <dbReference type="PROSITE" id="PS50887"/>
    </source>
</evidence>
<keyword evidence="5" id="KW-1185">Reference proteome</keyword>
<gene>
    <name evidence="4" type="ORF">J2X15_002988</name>
</gene>
<feature type="domain" description="PAC" evidence="1">
    <location>
        <begin position="502"/>
        <end position="554"/>
    </location>
</feature>
<dbReference type="Gene3D" id="3.20.20.450">
    <property type="entry name" value="EAL domain"/>
    <property type="match status" value="1"/>
</dbReference>
<dbReference type="CDD" id="cd00130">
    <property type="entry name" value="PAS"/>
    <property type="match status" value="2"/>
</dbReference>
<dbReference type="Gene3D" id="3.30.450.20">
    <property type="entry name" value="PAS domain"/>
    <property type="match status" value="4"/>
</dbReference>
<dbReference type="Pfam" id="PF00563">
    <property type="entry name" value="EAL"/>
    <property type="match status" value="1"/>
</dbReference>
<dbReference type="Pfam" id="PF00989">
    <property type="entry name" value="PAS"/>
    <property type="match status" value="1"/>
</dbReference>
<dbReference type="Gene3D" id="3.30.70.270">
    <property type="match status" value="1"/>
</dbReference>
<dbReference type="InterPro" id="IPR001610">
    <property type="entry name" value="PAC"/>
</dbReference>
<sequence>MSGEQPVNPETPEALQAELARLRSALTAAESAARRQYDMLDALFVRSPAAISVNRLSDGCFVDVNRHWEQVTGYSWQDAVGRTSLELGFWPSLEARDLALTRLMTDDDPDHRPEAPFTTKDGRKVLFVMNGTRIDIAGEPHVAVYLTDITLQREAEEAVAAGERALQLANEELRGQLELFELTEDLAHVGHWTVTQGQLPVWSKGLYALSHTPVQDEVTFEEARAHIHPEDRAAFLDARARMDGTELAYRWISEGDDQRWLRTRMRRHHRSDGSFVDFGVVQDFTEEAHAKRALQERLDLIQRLTSRLPEMVFQYVHYSQQYGKFTFVSEACHAIFGVTAEQARKDPRSVFRCIHPEDWHATLSSMQDSVTRNTTWAHEFRVRLPDGTVRSLFGKAVMQLEVSGHRVAYGSVTDITDHKTSQATLMESEARFRSLTELSSDWYWEQDAEFRFVRFDGALSTQSSQTGVGNLGKTRWEIGALNMSEPDWKAHREVLQSHAEFRELELRDTDDDGNIYWISTSGAPMFDAEGRFQGYRGVGRDITGRKLAEEKIERLAFFDVLTGLPNRRLLIDRLQLALVVAGRDRAVGALLFIDLDNFKDLNDTRGHDMGDMLLQQVAQRLVACVRQADTVARLGGDEFVIMLHNLEHDPDRAIAQVELVGKKVISSLNQMYMLGTVEHHSTPSIGVTLFGQQRQTVDELLKQADLAMYEAKAAGRNTLRFFDPAMQALVAERTALEADLRHGLQRHELVVYYQRVVDAQRRTVGVEALVRWRHPQRGLVSPMDFIPIAEQTGLIIPLGQWVLEVACRQLAQWAESPATAMQSIAVNVSARQFRHPEFAQQVQALLRKTGANPQRLKLELTESLLLSDTQDAILKMTELQKVGVGFSLDDFGTGYSSLSYLKLLPLQQLKIDQSFVRDVLTDPNDAAIARTVLALGKSLGFGVVAEGVETEGQREFLLQNGCTLFQGYLFGRPCPVDELSLPDQPSKGEAPTWVI</sequence>
<dbReference type="InterPro" id="IPR035919">
    <property type="entry name" value="EAL_sf"/>
</dbReference>
<dbReference type="InterPro" id="IPR029787">
    <property type="entry name" value="Nucleotide_cyclase"/>
</dbReference>
<feature type="domain" description="EAL" evidence="2">
    <location>
        <begin position="733"/>
        <end position="987"/>
    </location>
</feature>
<evidence type="ECO:0000313" key="4">
    <source>
        <dbReference type="EMBL" id="MDR7307684.1"/>
    </source>
</evidence>
<evidence type="ECO:0000259" key="2">
    <source>
        <dbReference type="PROSITE" id="PS50883"/>
    </source>
</evidence>
<dbReference type="SMART" id="SM00267">
    <property type="entry name" value="GGDEF"/>
    <property type="match status" value="1"/>
</dbReference>
<dbReference type="EMBL" id="JAVDXO010000007">
    <property type="protein sequence ID" value="MDR7307684.1"/>
    <property type="molecule type" value="Genomic_DNA"/>
</dbReference>
<dbReference type="PROSITE" id="PS50887">
    <property type="entry name" value="GGDEF"/>
    <property type="match status" value="1"/>
</dbReference>
<evidence type="ECO:0000313" key="5">
    <source>
        <dbReference type="Proteomes" id="UP001268089"/>
    </source>
</evidence>
<dbReference type="CDD" id="cd01948">
    <property type="entry name" value="EAL"/>
    <property type="match status" value="1"/>
</dbReference>
<dbReference type="NCBIfam" id="TIGR00254">
    <property type="entry name" value="GGDEF"/>
    <property type="match status" value="1"/>
</dbReference>
<dbReference type="InterPro" id="IPR000160">
    <property type="entry name" value="GGDEF_dom"/>
</dbReference>
<evidence type="ECO:0000259" key="1">
    <source>
        <dbReference type="PROSITE" id="PS50113"/>
    </source>
</evidence>
<dbReference type="RefSeq" id="WP_310344126.1">
    <property type="nucleotide sequence ID" value="NZ_JAVDXO010000007.1"/>
</dbReference>
<name>A0ABU1ZQ46_9BURK</name>
<dbReference type="PANTHER" id="PTHR44757:SF2">
    <property type="entry name" value="BIOFILM ARCHITECTURE MAINTENANCE PROTEIN MBAA"/>
    <property type="match status" value="1"/>
</dbReference>
<dbReference type="InterPro" id="IPR000014">
    <property type="entry name" value="PAS"/>
</dbReference>
<dbReference type="NCBIfam" id="TIGR00229">
    <property type="entry name" value="sensory_box"/>
    <property type="match status" value="3"/>
</dbReference>
<organism evidence="4 5">
    <name type="scientific">Rhodoferax saidenbachensis</name>
    <dbReference type="NCBI Taxonomy" id="1484693"/>
    <lineage>
        <taxon>Bacteria</taxon>
        <taxon>Pseudomonadati</taxon>
        <taxon>Pseudomonadota</taxon>
        <taxon>Betaproteobacteria</taxon>
        <taxon>Burkholderiales</taxon>
        <taxon>Comamonadaceae</taxon>
        <taxon>Rhodoferax</taxon>
    </lineage>
</organism>
<dbReference type="SUPFAM" id="SSF55785">
    <property type="entry name" value="PYP-like sensor domain (PAS domain)"/>
    <property type="match status" value="4"/>
</dbReference>
<dbReference type="InterPro" id="IPR001633">
    <property type="entry name" value="EAL_dom"/>
</dbReference>
<dbReference type="CDD" id="cd01949">
    <property type="entry name" value="GGDEF"/>
    <property type="match status" value="1"/>
</dbReference>
<dbReference type="InterPro" id="IPR013655">
    <property type="entry name" value="PAS_fold_3"/>
</dbReference>
<dbReference type="Proteomes" id="UP001268089">
    <property type="component" value="Unassembled WGS sequence"/>
</dbReference>
<dbReference type="SUPFAM" id="SSF141868">
    <property type="entry name" value="EAL domain-like"/>
    <property type="match status" value="1"/>
</dbReference>
<dbReference type="InterPro" id="IPR043128">
    <property type="entry name" value="Rev_trsase/Diguanyl_cyclase"/>
</dbReference>